<proteinExistence type="inferred from homology"/>
<dbReference type="InterPro" id="IPR011324">
    <property type="entry name" value="Cytotoxic_necrot_fac-like_cat"/>
</dbReference>
<dbReference type="Proteomes" id="UP000000269">
    <property type="component" value="Chromosome"/>
</dbReference>
<comment type="similarity">
    <text evidence="3 11">Belongs to the purine nucleoside phosphorylase YfiH/LACC1 family.</text>
</comment>
<evidence type="ECO:0000256" key="2">
    <source>
        <dbReference type="ARBA" id="ARBA00003215"/>
    </source>
</evidence>
<evidence type="ECO:0000313" key="13">
    <source>
        <dbReference type="Proteomes" id="UP000000269"/>
    </source>
</evidence>
<evidence type="ECO:0000256" key="10">
    <source>
        <dbReference type="ARBA" id="ARBA00049893"/>
    </source>
</evidence>
<comment type="catalytic activity">
    <reaction evidence="1">
        <text>inosine + phosphate = alpha-D-ribose 1-phosphate + hypoxanthine</text>
        <dbReference type="Rhea" id="RHEA:27646"/>
        <dbReference type="ChEBI" id="CHEBI:17368"/>
        <dbReference type="ChEBI" id="CHEBI:17596"/>
        <dbReference type="ChEBI" id="CHEBI:43474"/>
        <dbReference type="ChEBI" id="CHEBI:57720"/>
        <dbReference type="EC" id="2.4.2.1"/>
    </reaction>
    <physiologicalReaction direction="left-to-right" evidence="1">
        <dbReference type="Rhea" id="RHEA:27647"/>
    </physiologicalReaction>
</comment>
<dbReference type="CDD" id="cd16833">
    <property type="entry name" value="YfiH"/>
    <property type="match status" value="1"/>
</dbReference>
<dbReference type="Gene3D" id="3.60.140.10">
    <property type="entry name" value="CNF1/YfiH-like putative cysteine hydrolases"/>
    <property type="match status" value="1"/>
</dbReference>
<evidence type="ECO:0000256" key="9">
    <source>
        <dbReference type="ARBA" id="ARBA00048968"/>
    </source>
</evidence>
<evidence type="ECO:0000256" key="1">
    <source>
        <dbReference type="ARBA" id="ARBA00000553"/>
    </source>
</evidence>
<keyword evidence="4" id="KW-0808">Transferase</keyword>
<dbReference type="STRING" id="350688.Clos_1391"/>
<comment type="catalytic activity">
    <reaction evidence="9">
        <text>adenosine + phosphate = alpha-D-ribose 1-phosphate + adenine</text>
        <dbReference type="Rhea" id="RHEA:27642"/>
        <dbReference type="ChEBI" id="CHEBI:16335"/>
        <dbReference type="ChEBI" id="CHEBI:16708"/>
        <dbReference type="ChEBI" id="CHEBI:43474"/>
        <dbReference type="ChEBI" id="CHEBI:57720"/>
        <dbReference type="EC" id="2.4.2.1"/>
    </reaction>
    <physiologicalReaction direction="left-to-right" evidence="9">
        <dbReference type="Rhea" id="RHEA:27643"/>
    </physiologicalReaction>
</comment>
<dbReference type="InterPro" id="IPR038371">
    <property type="entry name" value="Cu_polyphenol_OxRdtase_sf"/>
</dbReference>
<dbReference type="PANTHER" id="PTHR30616">
    <property type="entry name" value="UNCHARACTERIZED PROTEIN YFIH"/>
    <property type="match status" value="1"/>
</dbReference>
<dbReference type="KEGG" id="aoe:Clos_1391"/>
<evidence type="ECO:0000256" key="11">
    <source>
        <dbReference type="RuleBase" id="RU361274"/>
    </source>
</evidence>
<organism evidence="12 13">
    <name type="scientific">Alkaliphilus oremlandii (strain OhILAs)</name>
    <name type="common">Clostridium oremlandii (strain OhILAs)</name>
    <dbReference type="NCBI Taxonomy" id="350688"/>
    <lineage>
        <taxon>Bacteria</taxon>
        <taxon>Bacillati</taxon>
        <taxon>Bacillota</taxon>
        <taxon>Clostridia</taxon>
        <taxon>Peptostreptococcales</taxon>
        <taxon>Natronincolaceae</taxon>
        <taxon>Alkaliphilus</taxon>
    </lineage>
</organism>
<dbReference type="NCBIfam" id="TIGR00726">
    <property type="entry name" value="peptidoglycan editing factor PgeF"/>
    <property type="match status" value="1"/>
</dbReference>
<name>A8MH48_ALKOO</name>
<keyword evidence="6" id="KW-0378">Hydrolase</keyword>
<dbReference type="EMBL" id="CP000853">
    <property type="protein sequence ID" value="ABW18935.1"/>
    <property type="molecule type" value="Genomic_DNA"/>
</dbReference>
<evidence type="ECO:0000256" key="7">
    <source>
        <dbReference type="ARBA" id="ARBA00022833"/>
    </source>
</evidence>
<dbReference type="GO" id="GO:0017061">
    <property type="term" value="F:S-methyl-5-thioadenosine phosphorylase activity"/>
    <property type="evidence" value="ECO:0007669"/>
    <property type="project" value="UniProtKB-EC"/>
</dbReference>
<comment type="function">
    <text evidence="2">Purine nucleoside enzyme that catalyzes the phosphorolysis of adenosine and inosine nucleosides, yielding D-ribose 1-phosphate and the respective free bases, adenine and hypoxanthine. Also catalyzes the phosphorolysis of S-methyl-5'-thioadenosine into adenine and S-methyl-5-thio-alpha-D-ribose 1-phosphate. Also has adenosine deaminase activity.</text>
</comment>
<dbReference type="HOGENOM" id="CLU_065784_0_0_9"/>
<dbReference type="GO" id="GO:0005507">
    <property type="term" value="F:copper ion binding"/>
    <property type="evidence" value="ECO:0007669"/>
    <property type="project" value="TreeGrafter"/>
</dbReference>
<sequence>MTYTIENSGQIQFITFDALENIPFIRHGFSTRIGGVSQGVYNSLNLGVKTGDSIEDVEQNIQMFTAAVGLNYENLVVSDQVHGDIIKIVLEEDKGKGFFKERDYHGVDGLITNIPGIPLLTIFADCVPIYFVDIAKKVVGLSHAGWKGTRLKIGKKTVEMMVCHYGSDPKDIVALIGPSIKKCCYEVDQFVINEFESSFGSVSSFTTPKKDGKYMLDLWTANKIVLLEAGLRDENIRNSNLCTSCHSDLFYSYRKENGVTGRMGAIIQLI</sequence>
<dbReference type="AlphaFoldDB" id="A8MH48"/>
<gene>
    <name evidence="12" type="ordered locus">Clos_1391</name>
</gene>
<evidence type="ECO:0000256" key="8">
    <source>
        <dbReference type="ARBA" id="ARBA00047989"/>
    </source>
</evidence>
<comment type="catalytic activity">
    <reaction evidence="8">
        <text>adenosine + H2O + H(+) = inosine + NH4(+)</text>
        <dbReference type="Rhea" id="RHEA:24408"/>
        <dbReference type="ChEBI" id="CHEBI:15377"/>
        <dbReference type="ChEBI" id="CHEBI:15378"/>
        <dbReference type="ChEBI" id="CHEBI:16335"/>
        <dbReference type="ChEBI" id="CHEBI:17596"/>
        <dbReference type="ChEBI" id="CHEBI:28938"/>
        <dbReference type="EC" id="3.5.4.4"/>
    </reaction>
    <physiologicalReaction direction="left-to-right" evidence="8">
        <dbReference type="Rhea" id="RHEA:24409"/>
    </physiologicalReaction>
</comment>
<evidence type="ECO:0000256" key="3">
    <source>
        <dbReference type="ARBA" id="ARBA00007353"/>
    </source>
</evidence>
<evidence type="ECO:0000256" key="4">
    <source>
        <dbReference type="ARBA" id="ARBA00022679"/>
    </source>
</evidence>
<keyword evidence="5" id="KW-0479">Metal-binding</keyword>
<protein>
    <recommendedName>
        <fullName evidence="11">Purine nucleoside phosphorylase</fullName>
    </recommendedName>
</protein>
<comment type="catalytic activity">
    <reaction evidence="10">
        <text>S-methyl-5'-thioadenosine + phosphate = 5-(methylsulfanyl)-alpha-D-ribose 1-phosphate + adenine</text>
        <dbReference type="Rhea" id="RHEA:11852"/>
        <dbReference type="ChEBI" id="CHEBI:16708"/>
        <dbReference type="ChEBI" id="CHEBI:17509"/>
        <dbReference type="ChEBI" id="CHEBI:43474"/>
        <dbReference type="ChEBI" id="CHEBI:58533"/>
        <dbReference type="EC" id="2.4.2.28"/>
    </reaction>
    <physiologicalReaction direction="left-to-right" evidence="10">
        <dbReference type="Rhea" id="RHEA:11853"/>
    </physiologicalReaction>
</comment>
<dbReference type="InterPro" id="IPR003730">
    <property type="entry name" value="Cu_polyphenol_OxRdtase"/>
</dbReference>
<dbReference type="OrthoDB" id="4279at2"/>
<evidence type="ECO:0000256" key="5">
    <source>
        <dbReference type="ARBA" id="ARBA00022723"/>
    </source>
</evidence>
<evidence type="ECO:0000313" key="12">
    <source>
        <dbReference type="EMBL" id="ABW18935.1"/>
    </source>
</evidence>
<dbReference type="RefSeq" id="WP_012159247.1">
    <property type="nucleotide sequence ID" value="NC_009922.1"/>
</dbReference>
<dbReference type="eggNOG" id="COG1496">
    <property type="taxonomic scope" value="Bacteria"/>
</dbReference>
<accession>A8MH48</accession>
<dbReference type="PANTHER" id="PTHR30616:SF2">
    <property type="entry name" value="PURINE NUCLEOSIDE PHOSPHORYLASE LACC1"/>
    <property type="match status" value="1"/>
</dbReference>
<dbReference type="GO" id="GO:0016787">
    <property type="term" value="F:hydrolase activity"/>
    <property type="evidence" value="ECO:0007669"/>
    <property type="project" value="UniProtKB-KW"/>
</dbReference>
<keyword evidence="7" id="KW-0862">Zinc</keyword>
<reference evidence="13" key="1">
    <citation type="submission" date="2007-10" db="EMBL/GenBank/DDBJ databases">
        <title>Complete genome of Alkaliphilus oremlandii OhILAs.</title>
        <authorList>
            <person name="Copeland A."/>
            <person name="Lucas S."/>
            <person name="Lapidus A."/>
            <person name="Barry K."/>
            <person name="Detter J.C."/>
            <person name="Glavina del Rio T."/>
            <person name="Hammon N."/>
            <person name="Israni S."/>
            <person name="Dalin E."/>
            <person name="Tice H."/>
            <person name="Pitluck S."/>
            <person name="Chain P."/>
            <person name="Malfatti S."/>
            <person name="Shin M."/>
            <person name="Vergez L."/>
            <person name="Schmutz J."/>
            <person name="Larimer F."/>
            <person name="Land M."/>
            <person name="Hauser L."/>
            <person name="Kyrpides N."/>
            <person name="Mikhailova N."/>
            <person name="Stolz J.F."/>
            <person name="Dawson A."/>
            <person name="Fisher E."/>
            <person name="Crable B."/>
            <person name="Perera E."/>
            <person name="Lisak J."/>
            <person name="Ranganathan M."/>
            <person name="Basu P."/>
            <person name="Richardson P."/>
        </authorList>
    </citation>
    <scope>NUCLEOTIDE SEQUENCE [LARGE SCALE GENOMIC DNA]</scope>
    <source>
        <strain evidence="13">OhILAs</strain>
    </source>
</reference>
<evidence type="ECO:0000256" key="6">
    <source>
        <dbReference type="ARBA" id="ARBA00022801"/>
    </source>
</evidence>
<dbReference type="Pfam" id="PF02578">
    <property type="entry name" value="Cu-oxidase_4"/>
    <property type="match status" value="1"/>
</dbReference>
<keyword evidence="13" id="KW-1185">Reference proteome</keyword>
<dbReference type="SUPFAM" id="SSF64438">
    <property type="entry name" value="CNF1/YfiH-like putative cysteine hydrolases"/>
    <property type="match status" value="1"/>
</dbReference>